<dbReference type="AlphaFoldDB" id="A0A8J3D1B0"/>
<reference evidence="1" key="1">
    <citation type="journal article" date="2014" name="Int. J. Syst. Evol. Microbiol.">
        <title>Complete genome sequence of Corynebacterium casei LMG S-19264T (=DSM 44701T), isolated from a smear-ripened cheese.</title>
        <authorList>
            <consortium name="US DOE Joint Genome Institute (JGI-PGF)"/>
            <person name="Walter F."/>
            <person name="Albersmeier A."/>
            <person name="Kalinowski J."/>
            <person name="Ruckert C."/>
        </authorList>
    </citation>
    <scope>NUCLEOTIDE SEQUENCE</scope>
    <source>
        <strain evidence="1">KCTC 23224</strain>
    </source>
</reference>
<name>A0A8J3D1B0_9BACT</name>
<keyword evidence="2" id="KW-1185">Reference proteome</keyword>
<evidence type="ECO:0000313" key="1">
    <source>
        <dbReference type="EMBL" id="GHB50765.1"/>
    </source>
</evidence>
<dbReference type="RefSeq" id="WP_189585796.1">
    <property type="nucleotide sequence ID" value="NZ_BMYF01000026.1"/>
</dbReference>
<accession>A0A8J3D1B0</accession>
<dbReference type="Proteomes" id="UP000642809">
    <property type="component" value="Unassembled WGS sequence"/>
</dbReference>
<organism evidence="1 2">
    <name type="scientific">Mongoliitalea lutea</name>
    <dbReference type="NCBI Taxonomy" id="849756"/>
    <lineage>
        <taxon>Bacteria</taxon>
        <taxon>Pseudomonadati</taxon>
        <taxon>Bacteroidota</taxon>
        <taxon>Cytophagia</taxon>
        <taxon>Cytophagales</taxon>
        <taxon>Cyclobacteriaceae</taxon>
        <taxon>Mongoliitalea</taxon>
    </lineage>
</organism>
<evidence type="ECO:0000313" key="2">
    <source>
        <dbReference type="Proteomes" id="UP000642809"/>
    </source>
</evidence>
<dbReference type="EMBL" id="BMYF01000026">
    <property type="protein sequence ID" value="GHB50765.1"/>
    <property type="molecule type" value="Genomic_DNA"/>
</dbReference>
<protein>
    <submittedName>
        <fullName evidence="1">Uncharacterized protein</fullName>
    </submittedName>
</protein>
<comment type="caution">
    <text evidence="1">The sequence shown here is derived from an EMBL/GenBank/DDBJ whole genome shotgun (WGS) entry which is preliminary data.</text>
</comment>
<gene>
    <name evidence="1" type="ORF">GCM10008106_34460</name>
</gene>
<reference evidence="1" key="2">
    <citation type="submission" date="2020-09" db="EMBL/GenBank/DDBJ databases">
        <authorList>
            <person name="Sun Q."/>
            <person name="Kim S."/>
        </authorList>
    </citation>
    <scope>NUCLEOTIDE SEQUENCE</scope>
    <source>
        <strain evidence="1">KCTC 23224</strain>
    </source>
</reference>
<proteinExistence type="predicted"/>
<sequence length="158" mass="17608">MKNLSLTLLLLIVFLTPSFSQNWVTYESKEFGIKAEFPGAVRDTVKPTGSNTNLQIVHNEVDLVLFSLTVYQEPVREGIEADVIVGALQEGDRVVGTGKTWEHGGKSWLSAVIYSSNMGGYLHRRVLIDGNKLFNVTYISDSESSEGNVDRFYNSIIF</sequence>